<organism evidence="2 3">
    <name type="scientific">Lophiotrema nucula</name>
    <dbReference type="NCBI Taxonomy" id="690887"/>
    <lineage>
        <taxon>Eukaryota</taxon>
        <taxon>Fungi</taxon>
        <taxon>Dikarya</taxon>
        <taxon>Ascomycota</taxon>
        <taxon>Pezizomycotina</taxon>
        <taxon>Dothideomycetes</taxon>
        <taxon>Pleosporomycetidae</taxon>
        <taxon>Pleosporales</taxon>
        <taxon>Lophiotremataceae</taxon>
        <taxon>Lophiotrema</taxon>
    </lineage>
</organism>
<proteinExistence type="predicted"/>
<reference evidence="2" key="1">
    <citation type="journal article" date="2020" name="Stud. Mycol.">
        <title>101 Dothideomycetes genomes: a test case for predicting lifestyles and emergence of pathogens.</title>
        <authorList>
            <person name="Haridas S."/>
            <person name="Albert R."/>
            <person name="Binder M."/>
            <person name="Bloem J."/>
            <person name="Labutti K."/>
            <person name="Salamov A."/>
            <person name="Andreopoulos B."/>
            <person name="Baker S."/>
            <person name="Barry K."/>
            <person name="Bills G."/>
            <person name="Bluhm B."/>
            <person name="Cannon C."/>
            <person name="Castanera R."/>
            <person name="Culley D."/>
            <person name="Daum C."/>
            <person name="Ezra D."/>
            <person name="Gonzalez J."/>
            <person name="Henrissat B."/>
            <person name="Kuo A."/>
            <person name="Liang C."/>
            <person name="Lipzen A."/>
            <person name="Lutzoni F."/>
            <person name="Magnuson J."/>
            <person name="Mondo S."/>
            <person name="Nolan M."/>
            <person name="Ohm R."/>
            <person name="Pangilinan J."/>
            <person name="Park H.-J."/>
            <person name="Ramirez L."/>
            <person name="Alfaro M."/>
            <person name="Sun H."/>
            <person name="Tritt A."/>
            <person name="Yoshinaga Y."/>
            <person name="Zwiers L.-H."/>
            <person name="Turgeon B."/>
            <person name="Goodwin S."/>
            <person name="Spatafora J."/>
            <person name="Crous P."/>
            <person name="Grigoriev I."/>
        </authorList>
    </citation>
    <scope>NUCLEOTIDE SEQUENCE</scope>
    <source>
        <strain evidence="2">CBS 627.86</strain>
    </source>
</reference>
<feature type="domain" description="Heterokaryon incompatibility" evidence="1">
    <location>
        <begin position="50"/>
        <end position="197"/>
    </location>
</feature>
<evidence type="ECO:0000313" key="3">
    <source>
        <dbReference type="Proteomes" id="UP000799770"/>
    </source>
</evidence>
<dbReference type="EMBL" id="ML977336">
    <property type="protein sequence ID" value="KAF2110904.1"/>
    <property type="molecule type" value="Genomic_DNA"/>
</dbReference>
<dbReference type="InterPro" id="IPR052895">
    <property type="entry name" value="HetReg/Transcr_Mod"/>
</dbReference>
<dbReference type="AlphaFoldDB" id="A0A6A5YVU6"/>
<dbReference type="Pfam" id="PF26639">
    <property type="entry name" value="Het-6_barrel"/>
    <property type="match status" value="1"/>
</dbReference>
<name>A0A6A5YVU6_9PLEO</name>
<evidence type="ECO:0000313" key="2">
    <source>
        <dbReference type="EMBL" id="KAF2110904.1"/>
    </source>
</evidence>
<dbReference type="Pfam" id="PF06985">
    <property type="entry name" value="HET"/>
    <property type="match status" value="1"/>
</dbReference>
<dbReference type="InterPro" id="IPR010730">
    <property type="entry name" value="HET"/>
</dbReference>
<dbReference type="PANTHER" id="PTHR24148:SF73">
    <property type="entry name" value="HET DOMAIN PROTEIN (AFU_ORTHOLOGUE AFUA_8G01020)"/>
    <property type="match status" value="1"/>
</dbReference>
<sequence length="588" mass="66416">MESLRPNYAPLAEGRREIRLLHVAPKDPSQPDSAIASRFSAASLDDNPDYEALSYAWGDHTKEKTIFIDSTSVGITRNLHDALEDLQLAYQERTLWVDAVCINQADNEERTHQVSQMRHVYESASRVIAYLGKEYEGSDAAMEFLEIVGRDPDIHYSPRLNPHIAVHGMDICSEGLRDAIISFLDLDWWKRVWTVQEFALARNSVLQCGDRQLPGSHLIQIYESYMKHAYDCCGGWDYLNAKSAKYGIDIWSALQRIADLNFACTSEELSFLEVLESFRTRHSFDPRDKMYGMLALATGRWENVIEADYTKSTEDVYRALALAATERTGNLGFLSHCYGRRYPELRLPSWIPDWTAIIDEGSHNNLMSRLSTYNLFDASSGALSTLIYQAPKIALVTGVVFDTIQNTGPERGEMGTTPEIMRTWRAMAQIAESHLDVSTGAFWQTICGGLLYERSNAGPSWRRQVPTRDWPLYHKWKTWKFSEDEPSLDSNVQATSFDIAYHITALDRRFVVSRKGHLGFAPVATAAGDVIAILSGVNVPFILRAVSELPDSGSNICYEVIGDCYIHGVMDGEVFTRYAMPLEEIRLV</sequence>
<gene>
    <name evidence="2" type="ORF">BDV96DRAFT_500439</name>
</gene>
<evidence type="ECO:0000259" key="1">
    <source>
        <dbReference type="Pfam" id="PF06985"/>
    </source>
</evidence>
<dbReference type="PANTHER" id="PTHR24148">
    <property type="entry name" value="ANKYRIN REPEAT DOMAIN-CONTAINING PROTEIN 39 HOMOLOG-RELATED"/>
    <property type="match status" value="1"/>
</dbReference>
<protein>
    <submittedName>
        <fullName evidence="2">Heterokaryon incompatibility protein-domain-containing protein</fullName>
    </submittedName>
</protein>
<accession>A0A6A5YVU6</accession>
<dbReference type="OrthoDB" id="2157530at2759"/>
<dbReference type="Proteomes" id="UP000799770">
    <property type="component" value="Unassembled WGS sequence"/>
</dbReference>
<keyword evidence="3" id="KW-1185">Reference proteome</keyword>